<dbReference type="Pfam" id="PF13391">
    <property type="entry name" value="HNH_2"/>
    <property type="match status" value="1"/>
</dbReference>
<accession>A0ABW0PNS7</accession>
<organism evidence="2 3">
    <name type="scientific">Massilia jejuensis</name>
    <dbReference type="NCBI Taxonomy" id="648894"/>
    <lineage>
        <taxon>Bacteria</taxon>
        <taxon>Pseudomonadati</taxon>
        <taxon>Pseudomonadota</taxon>
        <taxon>Betaproteobacteria</taxon>
        <taxon>Burkholderiales</taxon>
        <taxon>Oxalobacteraceae</taxon>
        <taxon>Telluria group</taxon>
        <taxon>Massilia</taxon>
    </lineage>
</organism>
<reference evidence="3" key="1">
    <citation type="journal article" date="2019" name="Int. J. Syst. Evol. Microbiol.">
        <title>The Global Catalogue of Microorganisms (GCM) 10K type strain sequencing project: providing services to taxonomists for standard genome sequencing and annotation.</title>
        <authorList>
            <consortium name="The Broad Institute Genomics Platform"/>
            <consortium name="The Broad Institute Genome Sequencing Center for Infectious Disease"/>
            <person name="Wu L."/>
            <person name="Ma J."/>
        </authorList>
    </citation>
    <scope>NUCLEOTIDE SEQUENCE [LARGE SCALE GENOMIC DNA]</scope>
    <source>
        <strain evidence="3">CCUG 38813</strain>
    </source>
</reference>
<dbReference type="RefSeq" id="WP_379727572.1">
    <property type="nucleotide sequence ID" value="NZ_JBHSMS010000102.1"/>
</dbReference>
<keyword evidence="3" id="KW-1185">Reference proteome</keyword>
<name>A0ABW0PNS7_9BURK</name>
<evidence type="ECO:0000259" key="1">
    <source>
        <dbReference type="Pfam" id="PF13391"/>
    </source>
</evidence>
<keyword evidence="2" id="KW-0255">Endonuclease</keyword>
<evidence type="ECO:0000313" key="3">
    <source>
        <dbReference type="Proteomes" id="UP001596031"/>
    </source>
</evidence>
<evidence type="ECO:0000313" key="2">
    <source>
        <dbReference type="EMBL" id="MFC5514113.1"/>
    </source>
</evidence>
<dbReference type="GO" id="GO:0004519">
    <property type="term" value="F:endonuclease activity"/>
    <property type="evidence" value="ECO:0007669"/>
    <property type="project" value="UniProtKB-KW"/>
</dbReference>
<feature type="domain" description="HNH nuclease" evidence="1">
    <location>
        <begin position="217"/>
        <end position="268"/>
    </location>
</feature>
<dbReference type="EMBL" id="JBHSMS010000102">
    <property type="protein sequence ID" value="MFC5514113.1"/>
    <property type="molecule type" value="Genomic_DNA"/>
</dbReference>
<comment type="caution">
    <text evidence="2">The sequence shown here is derived from an EMBL/GenBank/DDBJ whole genome shotgun (WGS) entry which is preliminary data.</text>
</comment>
<sequence length="352" mass="38469">MTAIDHQFTVPERIWFVDTNMDNFALANRGSGDDSPFAHWREAKRMFVTPATEFEYDNNLRLMRPGEPVFAYEVGGGLVGLGWVNNPKDLADSVGGTILHPAVGLRVRSISVDWDTSVKRPTADMTKGGFSFTGHALRKYSRGSQAQTPSRSRLYLEGILREVEQQRVTNPDVVEAAALKHIESNPAYSPKMRAQLSQARIGQGQFRKAVLTREPACRVTGVTQPPYLVASHIKPWAMCVGDEHLDGANGLMLAPHVDHLFDTGLISFADNGDLVLAPSLNPQVLQAWHIDAGVNVGSFASDQARYLAYHRQYVLGQPRPRRQRNLVGDAPASGAACDDLLSLGLATAAGSQ</sequence>
<dbReference type="InterPro" id="IPR003615">
    <property type="entry name" value="HNH_nuc"/>
</dbReference>
<gene>
    <name evidence="2" type="ORF">ACFPOU_23710</name>
</gene>
<proteinExistence type="predicted"/>
<keyword evidence="2" id="KW-0540">Nuclease</keyword>
<protein>
    <submittedName>
        <fullName evidence="2">HNH endonuclease</fullName>
    </submittedName>
</protein>
<dbReference type="Proteomes" id="UP001596031">
    <property type="component" value="Unassembled WGS sequence"/>
</dbReference>
<keyword evidence="2" id="KW-0378">Hydrolase</keyword>